<feature type="binding site" evidence="6">
    <location>
        <position position="111"/>
    </location>
    <ligand>
        <name>FAD</name>
        <dbReference type="ChEBI" id="CHEBI:57692"/>
    </ligand>
</feature>
<protein>
    <submittedName>
        <fullName evidence="8">NADH-cytochrome b5 reductase</fullName>
    </submittedName>
</protein>
<dbReference type="InterPro" id="IPR039261">
    <property type="entry name" value="FNR_nucleotide-bd"/>
</dbReference>
<dbReference type="PANTHER" id="PTHR19370:SF184">
    <property type="entry name" value="NADH-CYTOCHROME B5 REDUCTASE-LIKE"/>
    <property type="match status" value="1"/>
</dbReference>
<dbReference type="InterPro" id="IPR001834">
    <property type="entry name" value="CBR-like"/>
</dbReference>
<comment type="caution">
    <text evidence="8">The sequence shown here is derived from an EMBL/GenBank/DDBJ whole genome shotgun (WGS) entry which is preliminary data.</text>
</comment>
<feature type="binding site" evidence="6">
    <location>
        <position position="100"/>
    </location>
    <ligand>
        <name>FAD</name>
        <dbReference type="ChEBI" id="CHEBI:57692"/>
    </ligand>
</feature>
<dbReference type="InterPro" id="IPR001433">
    <property type="entry name" value="OxRdtase_FAD/NAD-bd"/>
</dbReference>
<dbReference type="InterPro" id="IPR017927">
    <property type="entry name" value="FAD-bd_FR_type"/>
</dbReference>
<evidence type="ECO:0000313" key="8">
    <source>
        <dbReference type="EMBL" id="KAJ3450798.1"/>
    </source>
</evidence>
<gene>
    <name evidence="8" type="ORF">M0812_06988</name>
</gene>
<feature type="binding site" evidence="6">
    <location>
        <position position="83"/>
    </location>
    <ligand>
        <name>FAD</name>
        <dbReference type="ChEBI" id="CHEBI:57692"/>
    </ligand>
</feature>
<dbReference type="EMBL" id="JANTQA010000012">
    <property type="protein sequence ID" value="KAJ3450798.1"/>
    <property type="molecule type" value="Genomic_DNA"/>
</dbReference>
<name>A0AAV8AE97_9EUKA</name>
<keyword evidence="4 6" id="KW-0274">FAD</keyword>
<reference evidence="8" key="1">
    <citation type="submission" date="2022-08" db="EMBL/GenBank/DDBJ databases">
        <title>Novel sulphate-reducing endosymbionts in the free-living metamonad Anaeramoeba.</title>
        <authorList>
            <person name="Jerlstrom-Hultqvist J."/>
            <person name="Cepicka I."/>
            <person name="Gallot-Lavallee L."/>
            <person name="Salas-Leiva D."/>
            <person name="Curtis B.A."/>
            <person name="Zahonova K."/>
            <person name="Pipaliya S."/>
            <person name="Dacks J."/>
            <person name="Roger A.J."/>
        </authorList>
    </citation>
    <scope>NUCLEOTIDE SEQUENCE</scope>
    <source>
        <strain evidence="8">Busselton2</strain>
    </source>
</reference>
<dbReference type="CDD" id="cd06183">
    <property type="entry name" value="cyt_b5_reduct_like"/>
    <property type="match status" value="1"/>
</dbReference>
<feature type="binding site" evidence="6">
    <location>
        <position position="110"/>
    </location>
    <ligand>
        <name>FAD</name>
        <dbReference type="ChEBI" id="CHEBI:57692"/>
    </ligand>
</feature>
<accession>A0AAV8AE97</accession>
<dbReference type="Gene3D" id="2.40.30.10">
    <property type="entry name" value="Translation factors"/>
    <property type="match status" value="1"/>
</dbReference>
<evidence type="ECO:0000256" key="3">
    <source>
        <dbReference type="ARBA" id="ARBA00022630"/>
    </source>
</evidence>
<dbReference type="GO" id="GO:0016491">
    <property type="term" value="F:oxidoreductase activity"/>
    <property type="evidence" value="ECO:0007669"/>
    <property type="project" value="UniProtKB-KW"/>
</dbReference>
<evidence type="ECO:0000313" key="9">
    <source>
        <dbReference type="Proteomes" id="UP001146793"/>
    </source>
</evidence>
<proteinExistence type="inferred from homology"/>
<dbReference type="PANTHER" id="PTHR19370">
    <property type="entry name" value="NADH-CYTOCHROME B5 REDUCTASE"/>
    <property type="match status" value="1"/>
</dbReference>
<dbReference type="SUPFAM" id="SSF63380">
    <property type="entry name" value="Riboflavin synthase domain-like"/>
    <property type="match status" value="1"/>
</dbReference>
<feature type="binding site" evidence="6">
    <location>
        <position position="85"/>
    </location>
    <ligand>
        <name>FAD</name>
        <dbReference type="ChEBI" id="CHEBI:57692"/>
    </ligand>
</feature>
<evidence type="ECO:0000256" key="4">
    <source>
        <dbReference type="ARBA" id="ARBA00022827"/>
    </source>
</evidence>
<feature type="binding site" evidence="6">
    <location>
        <position position="102"/>
    </location>
    <ligand>
        <name>FAD</name>
        <dbReference type="ChEBI" id="CHEBI:57692"/>
    </ligand>
</feature>
<feature type="domain" description="FAD-binding FR-type" evidence="7">
    <location>
        <begin position="26"/>
        <end position="135"/>
    </location>
</feature>
<dbReference type="InterPro" id="IPR017938">
    <property type="entry name" value="Riboflavin_synthase-like_b-brl"/>
</dbReference>
<evidence type="ECO:0000256" key="2">
    <source>
        <dbReference type="ARBA" id="ARBA00006105"/>
    </source>
</evidence>
<evidence type="ECO:0000259" key="7">
    <source>
        <dbReference type="PROSITE" id="PS51384"/>
    </source>
</evidence>
<comment type="similarity">
    <text evidence="2">Belongs to the flavoprotein pyridine nucleotide cytochrome reductase family.</text>
</comment>
<sequence>MNKITERIETFTDLEGIKHKSALHPNEWTLVTLAKKEKVSSTKSGCPIYTFRFSFPQETDQLGSFSGQYIAIQAKINNKIVKRFYSPTSTPSDHGFVEILVKVNLESTGMSGYLSKMEIGEKIKMMGPVDGFIYKPGNFKQMVLLSAGVGLSPMIQLARSIMKNSKDKTKIVFLHGNISENELVLFDEIKSYQENSPEQFTYTYALEKPGENWDGGEGYISKEIIEKHIDLELDPQIVMCGPKGFTNAMTKILKIQMNLPKEQVFSYW</sequence>
<dbReference type="SUPFAM" id="SSF52343">
    <property type="entry name" value="Ferredoxin reductase-like, C-terminal NADP-linked domain"/>
    <property type="match status" value="1"/>
</dbReference>
<evidence type="ECO:0000256" key="6">
    <source>
        <dbReference type="PIRSR" id="PIRSR601834-1"/>
    </source>
</evidence>
<evidence type="ECO:0000256" key="1">
    <source>
        <dbReference type="ARBA" id="ARBA00001974"/>
    </source>
</evidence>
<dbReference type="Proteomes" id="UP001146793">
    <property type="component" value="Unassembled WGS sequence"/>
</dbReference>
<dbReference type="Pfam" id="PF00175">
    <property type="entry name" value="NAD_binding_1"/>
    <property type="match status" value="1"/>
</dbReference>
<keyword evidence="3 6" id="KW-0285">Flavoprotein</keyword>
<dbReference type="InterPro" id="IPR008333">
    <property type="entry name" value="Cbr1-like_FAD-bd_dom"/>
</dbReference>
<comment type="cofactor">
    <cofactor evidence="1 6">
        <name>FAD</name>
        <dbReference type="ChEBI" id="CHEBI:57692"/>
    </cofactor>
</comment>
<dbReference type="Gene3D" id="3.40.50.80">
    <property type="entry name" value="Nucleotide-binding domain of ferredoxin-NADP reductase (FNR) module"/>
    <property type="match status" value="1"/>
</dbReference>
<dbReference type="PRINTS" id="PR00406">
    <property type="entry name" value="CYTB5RDTASE"/>
</dbReference>
<organism evidence="8 9">
    <name type="scientific">Anaeramoeba flamelloides</name>
    <dbReference type="NCBI Taxonomy" id="1746091"/>
    <lineage>
        <taxon>Eukaryota</taxon>
        <taxon>Metamonada</taxon>
        <taxon>Anaeramoebidae</taxon>
        <taxon>Anaeramoeba</taxon>
    </lineage>
</organism>
<dbReference type="Pfam" id="PF00970">
    <property type="entry name" value="FAD_binding_6"/>
    <property type="match status" value="1"/>
</dbReference>
<keyword evidence="5" id="KW-0560">Oxidoreductase</keyword>
<evidence type="ECO:0000256" key="5">
    <source>
        <dbReference type="ARBA" id="ARBA00023002"/>
    </source>
</evidence>
<dbReference type="PROSITE" id="PS51384">
    <property type="entry name" value="FAD_FR"/>
    <property type="match status" value="1"/>
</dbReference>
<dbReference type="AlphaFoldDB" id="A0AAV8AE97"/>